<dbReference type="Proteomes" id="UP001185092">
    <property type="component" value="Unassembled WGS sequence"/>
</dbReference>
<evidence type="ECO:0000313" key="2">
    <source>
        <dbReference type="Proteomes" id="UP001185092"/>
    </source>
</evidence>
<dbReference type="RefSeq" id="WP_309941385.1">
    <property type="nucleotide sequence ID" value="NZ_AP025305.1"/>
</dbReference>
<keyword evidence="2" id="KW-1185">Reference proteome</keyword>
<organism evidence="1 2">
    <name type="scientific">Aureibacter tunicatorum</name>
    <dbReference type="NCBI Taxonomy" id="866807"/>
    <lineage>
        <taxon>Bacteria</taxon>
        <taxon>Pseudomonadati</taxon>
        <taxon>Bacteroidota</taxon>
        <taxon>Cytophagia</taxon>
        <taxon>Cytophagales</taxon>
        <taxon>Persicobacteraceae</taxon>
        <taxon>Aureibacter</taxon>
    </lineage>
</organism>
<dbReference type="InterPro" id="IPR021352">
    <property type="entry name" value="DUF2971"/>
</dbReference>
<dbReference type="EMBL" id="JAVDQD010000006">
    <property type="protein sequence ID" value="MDR6240979.1"/>
    <property type="molecule type" value="Genomic_DNA"/>
</dbReference>
<evidence type="ECO:0008006" key="3">
    <source>
        <dbReference type="Google" id="ProtNLM"/>
    </source>
</evidence>
<name>A0AAE3XSV1_9BACT</name>
<dbReference type="Pfam" id="PF11185">
    <property type="entry name" value="DUF2971"/>
    <property type="match status" value="1"/>
</dbReference>
<sequence>MTFREQFFENFLLRISTFGEFNDPFEMIPGYELFKHDYKTINSILKNNPNEGDAYYEDYMDTMTGARASLGVICFSSKLDNLLMWSHYANNHEGICVEFDAESPFFNGQYKDCGSSLFENLDYDTKDIYDNVGTLKKVEYSNIRPSVIETRALIDDTKSWLVKSKEWEYEDEYRIILPLDRSESKKINDLNISLFKIDKEIIKSVTMGCQVQESVKKTISNYCSKLNIPLKESFISTTDYKLDIFDYHPKNHSKYINMYNIFRVTKY</sequence>
<accession>A0AAE3XSV1</accession>
<proteinExistence type="predicted"/>
<gene>
    <name evidence="1" type="ORF">HNQ88_004055</name>
</gene>
<evidence type="ECO:0000313" key="1">
    <source>
        <dbReference type="EMBL" id="MDR6240979.1"/>
    </source>
</evidence>
<dbReference type="AlphaFoldDB" id="A0AAE3XSV1"/>
<protein>
    <recommendedName>
        <fullName evidence="3">DUF2971 domain-containing protein</fullName>
    </recommendedName>
</protein>
<comment type="caution">
    <text evidence="1">The sequence shown here is derived from an EMBL/GenBank/DDBJ whole genome shotgun (WGS) entry which is preliminary data.</text>
</comment>
<reference evidence="1" key="1">
    <citation type="submission" date="2023-07" db="EMBL/GenBank/DDBJ databases">
        <title>Genomic Encyclopedia of Type Strains, Phase IV (KMG-IV): sequencing the most valuable type-strain genomes for metagenomic binning, comparative biology and taxonomic classification.</title>
        <authorList>
            <person name="Goeker M."/>
        </authorList>
    </citation>
    <scope>NUCLEOTIDE SEQUENCE</scope>
    <source>
        <strain evidence="1">DSM 26174</strain>
    </source>
</reference>